<keyword evidence="2" id="KW-0496">Mitochondrion</keyword>
<accession>A0A140CVA9</accession>
<dbReference type="EMBL" id="KT371368">
    <property type="protein sequence ID" value="AMJ17233.1"/>
    <property type="molecule type" value="Genomic_DNA"/>
</dbReference>
<evidence type="ECO:0000256" key="1">
    <source>
        <dbReference type="SAM" id="Phobius"/>
    </source>
</evidence>
<evidence type="ECO:0000313" key="2">
    <source>
        <dbReference type="EMBL" id="AMJ17233.1"/>
    </source>
</evidence>
<organism evidence="2">
    <name type="scientific">Acraea epaea</name>
    <dbReference type="NCBI Taxonomy" id="1156531"/>
    <lineage>
        <taxon>Eukaryota</taxon>
        <taxon>Metazoa</taxon>
        <taxon>Ecdysozoa</taxon>
        <taxon>Arthropoda</taxon>
        <taxon>Hexapoda</taxon>
        <taxon>Insecta</taxon>
        <taxon>Pterygota</taxon>
        <taxon>Neoptera</taxon>
        <taxon>Endopterygota</taxon>
        <taxon>Lepidoptera</taxon>
        <taxon>Glossata</taxon>
        <taxon>Ditrysia</taxon>
        <taxon>Papilionoidea</taxon>
        <taxon>Nymphalidae</taxon>
        <taxon>Heliconiinae</taxon>
        <taxon>Acraeini</taxon>
        <taxon>Acraea</taxon>
    </lineage>
</organism>
<sequence length="51" mass="6340">MPQMMPINWYFLVFMFIGMYNLFIIVNFSNKFSLIKKPKKTSQKNNLFWLW</sequence>
<gene>
    <name evidence="2" type="primary">ATP8</name>
</gene>
<keyword evidence="1" id="KW-0472">Membrane</keyword>
<keyword evidence="1" id="KW-0812">Transmembrane</keyword>
<geneLocation type="mitochondrion" evidence="2"/>
<keyword evidence="1" id="KW-1133">Transmembrane helix</keyword>
<name>A0A140CVA9_9NEOP</name>
<reference evidence="2" key="2">
    <citation type="submission" date="2015-08" db="EMBL/GenBank/DDBJ databases">
        <authorList>
            <person name="Babu N.S."/>
            <person name="Beckwith C.J."/>
            <person name="Beseler K.G."/>
            <person name="Brison A."/>
            <person name="Carone J.V."/>
            <person name="Caskin T.P."/>
            <person name="Diamond M."/>
            <person name="Durham M.E."/>
            <person name="Foxe J.M."/>
            <person name="Go M."/>
            <person name="Henderson B.A."/>
            <person name="Jones I.B."/>
            <person name="McGettigan J.A."/>
            <person name="Micheletti S.J."/>
            <person name="Nasrallah M.E."/>
            <person name="Ortiz D."/>
            <person name="Piller C.R."/>
            <person name="Privatt S.R."/>
            <person name="Schneider S.L."/>
            <person name="Sharp S."/>
            <person name="Smith T.C."/>
            <person name="Stanton J.D."/>
            <person name="Ullery H.E."/>
            <person name="Wilson R.J."/>
            <person name="Serrano M.G."/>
            <person name="Buck G."/>
            <person name="Lee V."/>
            <person name="Wang Y."/>
            <person name="Carvalho R."/>
            <person name="Voegtly L."/>
            <person name="Shi R."/>
            <person name="Duckworth R."/>
            <person name="Johnson A."/>
            <person name="Loviza R."/>
            <person name="Walstead R."/>
            <person name="Shah Z."/>
            <person name="Kiflezghi M."/>
            <person name="Wade K."/>
            <person name="Ball S.L."/>
            <person name="Bradley K.W."/>
            <person name="Asai D.J."/>
            <person name="Bowman C.A."/>
            <person name="Russell D.A."/>
            <person name="Pope W.H."/>
            <person name="Jacobs-Sera D."/>
            <person name="Hendrix R.W."/>
            <person name="Hatfull G.F."/>
        </authorList>
    </citation>
    <scope>NUCLEOTIDE SEQUENCE</scope>
</reference>
<feature type="transmembrane region" description="Helical" evidence="1">
    <location>
        <begin position="6"/>
        <end position="29"/>
    </location>
</feature>
<protein>
    <submittedName>
        <fullName evidence="2">ATP synthase F0 subunit 8</fullName>
    </submittedName>
</protein>
<proteinExistence type="predicted"/>
<dbReference type="AlphaFoldDB" id="A0A140CVA9"/>
<reference evidence="2" key="1">
    <citation type="journal article" date="2015" name="Mol. Phylogenet. Evol.">
        <title>Mitogenomics of 'Old World Acraea' butterflies reveals a highly divergent 'Bematistes'.</title>
        <authorList>
            <person name="Timmermans M.J."/>
            <person name="Lees D.C."/>
            <person name="Thompson M.J."/>
            <person name="Safian S."/>
            <person name="Brattstrom O."/>
        </authorList>
    </citation>
    <scope>NUCLEOTIDE SEQUENCE</scope>
</reference>